<dbReference type="Pfam" id="PF04545">
    <property type="entry name" value="Sigma70_r4"/>
    <property type="match status" value="1"/>
</dbReference>
<evidence type="ECO:0000313" key="8">
    <source>
        <dbReference type="EMBL" id="XCM79622.1"/>
    </source>
</evidence>
<name>A0AAU8JUJ9_9ACTN</name>
<evidence type="ECO:0000256" key="1">
    <source>
        <dbReference type="ARBA" id="ARBA00010641"/>
    </source>
</evidence>
<keyword evidence="3" id="KW-0731">Sigma factor</keyword>
<dbReference type="InterPro" id="IPR007630">
    <property type="entry name" value="RNA_pol_sigma70_r4"/>
</dbReference>
<sequence length="172" mass="19190">MAVGGRRAEQQREFEEFARARGTGLFRSALLLCGDWHLAEDLTQTALARIYASWNRVRQADNPEAYAHTVLVRAYLSHRRLRRSTEQPALGELPEETAPGEDPTLRVALLAALARLAPKDRAVLVLRYWEDRSVEQTAAALQLSAGTVRARSLRALGRLRALLGSQLDTFVT</sequence>
<accession>A0AAU8JUJ9</accession>
<protein>
    <submittedName>
        <fullName evidence="8">SigE family RNA polymerase sigma factor</fullName>
    </submittedName>
</protein>
<dbReference type="PANTHER" id="PTHR43133:SF50">
    <property type="entry name" value="ECF RNA POLYMERASE SIGMA FACTOR SIGM"/>
    <property type="match status" value="1"/>
</dbReference>
<evidence type="ECO:0000256" key="2">
    <source>
        <dbReference type="ARBA" id="ARBA00023015"/>
    </source>
</evidence>
<dbReference type="InterPro" id="IPR013324">
    <property type="entry name" value="RNA_pol_sigma_r3/r4-like"/>
</dbReference>
<dbReference type="KEGG" id="kcm:ABWK59_12145"/>
<dbReference type="SUPFAM" id="SSF88946">
    <property type="entry name" value="Sigma2 domain of RNA polymerase sigma factors"/>
    <property type="match status" value="1"/>
</dbReference>
<feature type="domain" description="RNA polymerase sigma-70 region 2" evidence="6">
    <location>
        <begin position="25"/>
        <end position="83"/>
    </location>
</feature>
<evidence type="ECO:0000256" key="4">
    <source>
        <dbReference type="ARBA" id="ARBA00023125"/>
    </source>
</evidence>
<evidence type="ECO:0000259" key="6">
    <source>
        <dbReference type="Pfam" id="PF04542"/>
    </source>
</evidence>
<dbReference type="InterPro" id="IPR014325">
    <property type="entry name" value="RNA_pol_sigma-E_actinobac"/>
</dbReference>
<dbReference type="EMBL" id="CP159872">
    <property type="protein sequence ID" value="XCM79622.1"/>
    <property type="molecule type" value="Genomic_DNA"/>
</dbReference>
<evidence type="ECO:0000256" key="5">
    <source>
        <dbReference type="ARBA" id="ARBA00023163"/>
    </source>
</evidence>
<dbReference type="InterPro" id="IPR014284">
    <property type="entry name" value="RNA_pol_sigma-70_dom"/>
</dbReference>
<organism evidence="8">
    <name type="scientific">Kitasatospora camelliae</name>
    <dbReference type="NCBI Taxonomy" id="3156397"/>
    <lineage>
        <taxon>Bacteria</taxon>
        <taxon>Bacillati</taxon>
        <taxon>Actinomycetota</taxon>
        <taxon>Actinomycetes</taxon>
        <taxon>Kitasatosporales</taxon>
        <taxon>Streptomycetaceae</taxon>
        <taxon>Kitasatospora</taxon>
    </lineage>
</organism>
<dbReference type="Gene3D" id="1.10.10.10">
    <property type="entry name" value="Winged helix-like DNA-binding domain superfamily/Winged helix DNA-binding domain"/>
    <property type="match status" value="1"/>
</dbReference>
<evidence type="ECO:0000259" key="7">
    <source>
        <dbReference type="Pfam" id="PF04545"/>
    </source>
</evidence>
<dbReference type="GO" id="GO:0006352">
    <property type="term" value="P:DNA-templated transcription initiation"/>
    <property type="evidence" value="ECO:0007669"/>
    <property type="project" value="InterPro"/>
</dbReference>
<dbReference type="NCBIfam" id="TIGR02983">
    <property type="entry name" value="SigE-fam_strep"/>
    <property type="match status" value="1"/>
</dbReference>
<gene>
    <name evidence="8" type="ORF">ABWK59_12145</name>
</gene>
<comment type="similarity">
    <text evidence="1">Belongs to the sigma-70 factor family. ECF subfamily.</text>
</comment>
<dbReference type="PANTHER" id="PTHR43133">
    <property type="entry name" value="RNA POLYMERASE ECF-TYPE SIGMA FACTO"/>
    <property type="match status" value="1"/>
</dbReference>
<dbReference type="GO" id="GO:0003677">
    <property type="term" value="F:DNA binding"/>
    <property type="evidence" value="ECO:0007669"/>
    <property type="project" value="UniProtKB-KW"/>
</dbReference>
<dbReference type="Pfam" id="PF04542">
    <property type="entry name" value="Sigma70_r2"/>
    <property type="match status" value="1"/>
</dbReference>
<proteinExistence type="inferred from homology"/>
<keyword evidence="4" id="KW-0238">DNA-binding</keyword>
<dbReference type="GO" id="GO:0016987">
    <property type="term" value="F:sigma factor activity"/>
    <property type="evidence" value="ECO:0007669"/>
    <property type="project" value="UniProtKB-KW"/>
</dbReference>
<dbReference type="RefSeq" id="WP_354640419.1">
    <property type="nucleotide sequence ID" value="NZ_CP159872.1"/>
</dbReference>
<dbReference type="InterPro" id="IPR013325">
    <property type="entry name" value="RNA_pol_sigma_r2"/>
</dbReference>
<dbReference type="InterPro" id="IPR007627">
    <property type="entry name" value="RNA_pol_sigma70_r2"/>
</dbReference>
<keyword evidence="5" id="KW-0804">Transcription</keyword>
<feature type="domain" description="RNA polymerase sigma-70 region 4" evidence="7">
    <location>
        <begin position="112"/>
        <end position="161"/>
    </location>
</feature>
<keyword evidence="2" id="KW-0805">Transcription regulation</keyword>
<dbReference type="SUPFAM" id="SSF88659">
    <property type="entry name" value="Sigma3 and sigma4 domains of RNA polymerase sigma factors"/>
    <property type="match status" value="1"/>
</dbReference>
<dbReference type="InterPro" id="IPR039425">
    <property type="entry name" value="RNA_pol_sigma-70-like"/>
</dbReference>
<evidence type="ECO:0000256" key="3">
    <source>
        <dbReference type="ARBA" id="ARBA00023082"/>
    </source>
</evidence>
<dbReference type="InterPro" id="IPR036388">
    <property type="entry name" value="WH-like_DNA-bd_sf"/>
</dbReference>
<dbReference type="NCBIfam" id="TIGR02937">
    <property type="entry name" value="sigma70-ECF"/>
    <property type="match status" value="1"/>
</dbReference>
<dbReference type="AlphaFoldDB" id="A0AAU8JUJ9"/>
<dbReference type="Gene3D" id="1.10.1740.10">
    <property type="match status" value="1"/>
</dbReference>
<reference evidence="8" key="1">
    <citation type="submission" date="2024-06" db="EMBL/GenBank/DDBJ databases">
        <title>The genome sequences of Kitasatospora sp. strain HUAS MG31.</title>
        <authorList>
            <person name="Mo P."/>
        </authorList>
    </citation>
    <scope>NUCLEOTIDE SEQUENCE</scope>
    <source>
        <strain evidence="8">HUAS MG31</strain>
    </source>
</reference>